<dbReference type="InterPro" id="IPR001138">
    <property type="entry name" value="Zn2Cys6_DnaBD"/>
</dbReference>
<dbReference type="GO" id="GO:0003677">
    <property type="term" value="F:DNA binding"/>
    <property type="evidence" value="ECO:0007669"/>
    <property type="project" value="InterPro"/>
</dbReference>
<dbReference type="RefSeq" id="XP_033537151.1">
    <property type="nucleotide sequence ID" value="XM_033675522.1"/>
</dbReference>
<reference evidence="7" key="3">
    <citation type="submission" date="2025-04" db="UniProtKB">
        <authorList>
            <consortium name="RefSeq"/>
        </authorList>
    </citation>
    <scope>IDENTIFICATION</scope>
    <source>
        <strain evidence="7">CBS 781.70</strain>
    </source>
</reference>
<dbReference type="GO" id="GO:0006351">
    <property type="term" value="P:DNA-templated transcription"/>
    <property type="evidence" value="ECO:0007669"/>
    <property type="project" value="InterPro"/>
</dbReference>
<dbReference type="Gene3D" id="4.10.240.10">
    <property type="entry name" value="Zn(2)-C6 fungal-type DNA-binding domain"/>
    <property type="match status" value="1"/>
</dbReference>
<dbReference type="GO" id="GO:0008270">
    <property type="term" value="F:zinc ion binding"/>
    <property type="evidence" value="ECO:0007669"/>
    <property type="project" value="InterPro"/>
</dbReference>
<dbReference type="GO" id="GO:0000981">
    <property type="term" value="F:DNA-binding transcription factor activity, RNA polymerase II-specific"/>
    <property type="evidence" value="ECO:0007669"/>
    <property type="project" value="InterPro"/>
</dbReference>
<dbReference type="CDD" id="cd00067">
    <property type="entry name" value="GAL4"/>
    <property type="match status" value="1"/>
</dbReference>
<evidence type="ECO:0000256" key="2">
    <source>
        <dbReference type="ARBA" id="ARBA00023242"/>
    </source>
</evidence>
<evidence type="ECO:0000256" key="1">
    <source>
        <dbReference type="ARBA" id="ARBA00022723"/>
    </source>
</evidence>
<organism evidence="5">
    <name type="scientific">Eremomyces bilateralis CBS 781.70</name>
    <dbReference type="NCBI Taxonomy" id="1392243"/>
    <lineage>
        <taxon>Eukaryota</taxon>
        <taxon>Fungi</taxon>
        <taxon>Dikarya</taxon>
        <taxon>Ascomycota</taxon>
        <taxon>Pezizomycotina</taxon>
        <taxon>Dothideomycetes</taxon>
        <taxon>Dothideomycetes incertae sedis</taxon>
        <taxon>Eremomycetales</taxon>
        <taxon>Eremomycetaceae</taxon>
        <taxon>Eremomyces</taxon>
    </lineage>
</organism>
<gene>
    <name evidence="5 7" type="ORF">P152DRAFT_371606</name>
</gene>
<protein>
    <recommendedName>
        <fullName evidence="4">Zn(2)-C6 fungal-type domain-containing protein</fullName>
    </recommendedName>
</protein>
<feature type="non-terminal residue" evidence="5">
    <location>
        <position position="474"/>
    </location>
</feature>
<dbReference type="SUPFAM" id="SSF57701">
    <property type="entry name" value="Zn2/Cys6 DNA-binding domain"/>
    <property type="match status" value="1"/>
</dbReference>
<dbReference type="PANTHER" id="PTHR31668">
    <property type="entry name" value="GLUCOSE TRANSPORT TRANSCRIPTION REGULATOR RGT1-RELATED-RELATED"/>
    <property type="match status" value="1"/>
</dbReference>
<proteinExistence type="predicted"/>
<dbReference type="Proteomes" id="UP000504638">
    <property type="component" value="Unplaced"/>
</dbReference>
<dbReference type="PROSITE" id="PS50048">
    <property type="entry name" value="ZN2_CY6_FUNGAL_2"/>
    <property type="match status" value="1"/>
</dbReference>
<dbReference type="Pfam" id="PF04082">
    <property type="entry name" value="Fungal_trans"/>
    <property type="match status" value="1"/>
</dbReference>
<accession>A0A6G1GC93</accession>
<dbReference type="InterPro" id="IPR050797">
    <property type="entry name" value="Carb_Metab_Trans_Reg"/>
</dbReference>
<dbReference type="AlphaFoldDB" id="A0A6G1GC93"/>
<dbReference type="OrthoDB" id="4132249at2759"/>
<dbReference type="SMART" id="SM00066">
    <property type="entry name" value="GAL4"/>
    <property type="match status" value="1"/>
</dbReference>
<evidence type="ECO:0000313" key="7">
    <source>
        <dbReference type="RefSeq" id="XP_033537151.1"/>
    </source>
</evidence>
<dbReference type="CDD" id="cd12148">
    <property type="entry name" value="fungal_TF_MHR"/>
    <property type="match status" value="1"/>
</dbReference>
<evidence type="ECO:0000313" key="6">
    <source>
        <dbReference type="Proteomes" id="UP000504638"/>
    </source>
</evidence>
<dbReference type="EMBL" id="ML975151">
    <property type="protein sequence ID" value="KAF1815520.1"/>
    <property type="molecule type" value="Genomic_DNA"/>
</dbReference>
<keyword evidence="1" id="KW-0479">Metal-binding</keyword>
<keyword evidence="2" id="KW-0539">Nucleus</keyword>
<dbReference type="PANTHER" id="PTHR31668:SF20">
    <property type="entry name" value="ZN(II)2CYS6 TRANSCRIPTION FACTOR (EUROFUNG)"/>
    <property type="match status" value="1"/>
</dbReference>
<dbReference type="GeneID" id="54416092"/>
<evidence type="ECO:0000259" key="4">
    <source>
        <dbReference type="PROSITE" id="PS50048"/>
    </source>
</evidence>
<sequence>SGPSVVKRACDSCHRRKVKCIGEGTNPCKNCVSAGLACTYNAIPQKKGPKGSRSKVLSELRETQKQSPYAPSGSVYDQSSIRSRSHSPHLGRSGLLTPELVNFCAEYFFANLYSTHPVLDRQQLQEVVLLLDTSVEAYSTVTALCAYMALQPGIALPPGLGLRPDLALVTPFQLGNLLLEEAVRANKLHEDMENVAIQRIVVAYLIFGCYHCLDRQNTAWVYLRLATTLAYIMGLHSGETYNVNNPGESAKRRKLFWLLFVTERAFALKHHRPITLHATIPVPSVNDDPSELHDMAGFIHLINLFKPFNETFFGLWNRTQTGAVPAWLHQLQLQLSEALPSYLDTTEIQAVDLRVSQLWLRTMVWQLAVSHGFVSSVASDSTLQFRYPIEISRELTEATTEFSRHAIETHGIGLVEKLFDIACTLTDILAFASPAQQQSTAYGLDTNSGRTYLSYMVSLITSLRAAQPRHHSLL</sequence>
<feature type="compositionally biased region" description="Polar residues" evidence="3">
    <location>
        <begin position="65"/>
        <end position="82"/>
    </location>
</feature>
<dbReference type="InterPro" id="IPR036864">
    <property type="entry name" value="Zn2-C6_fun-type_DNA-bd_sf"/>
</dbReference>
<feature type="non-terminal residue" evidence="5">
    <location>
        <position position="1"/>
    </location>
</feature>
<dbReference type="PROSITE" id="PS00463">
    <property type="entry name" value="ZN2_CY6_FUNGAL_1"/>
    <property type="match status" value="1"/>
</dbReference>
<evidence type="ECO:0000313" key="5">
    <source>
        <dbReference type="EMBL" id="KAF1815520.1"/>
    </source>
</evidence>
<feature type="region of interest" description="Disordered" evidence="3">
    <location>
        <begin position="46"/>
        <end position="88"/>
    </location>
</feature>
<reference evidence="5 7" key="1">
    <citation type="submission" date="2020-01" db="EMBL/GenBank/DDBJ databases">
        <authorList>
            <consortium name="DOE Joint Genome Institute"/>
            <person name="Haridas S."/>
            <person name="Albert R."/>
            <person name="Binder M."/>
            <person name="Bloem J."/>
            <person name="Labutti K."/>
            <person name="Salamov A."/>
            <person name="Andreopoulos B."/>
            <person name="Baker S.E."/>
            <person name="Barry K."/>
            <person name="Bills G."/>
            <person name="Bluhm B.H."/>
            <person name="Cannon C."/>
            <person name="Castanera R."/>
            <person name="Culley D.E."/>
            <person name="Daum C."/>
            <person name="Ezra D."/>
            <person name="Gonzalez J.B."/>
            <person name="Henrissat B."/>
            <person name="Kuo A."/>
            <person name="Liang C."/>
            <person name="Lipzen A."/>
            <person name="Lutzoni F."/>
            <person name="Magnuson J."/>
            <person name="Mondo S."/>
            <person name="Nolan M."/>
            <person name="Ohm R."/>
            <person name="Pangilinan J."/>
            <person name="Park H.-J."/>
            <person name="Ramirez L."/>
            <person name="Alfaro M."/>
            <person name="Sun H."/>
            <person name="Tritt A."/>
            <person name="Yoshinaga Y."/>
            <person name="Zwiers L.-H."/>
            <person name="Turgeon B.G."/>
            <person name="Goodwin S.B."/>
            <person name="Spatafora J.W."/>
            <person name="Crous P.W."/>
            <person name="Grigoriev I.V."/>
        </authorList>
    </citation>
    <scope>NUCLEOTIDE SEQUENCE</scope>
    <source>
        <strain evidence="5 7">CBS 781.70</strain>
    </source>
</reference>
<dbReference type="InterPro" id="IPR007219">
    <property type="entry name" value="XnlR_reg_dom"/>
</dbReference>
<reference evidence="7" key="2">
    <citation type="submission" date="2020-04" db="EMBL/GenBank/DDBJ databases">
        <authorList>
            <consortium name="NCBI Genome Project"/>
        </authorList>
    </citation>
    <scope>NUCLEOTIDE SEQUENCE</scope>
    <source>
        <strain evidence="7">CBS 781.70</strain>
    </source>
</reference>
<evidence type="ECO:0000256" key="3">
    <source>
        <dbReference type="SAM" id="MobiDB-lite"/>
    </source>
</evidence>
<dbReference type="SMART" id="SM00906">
    <property type="entry name" value="Fungal_trans"/>
    <property type="match status" value="1"/>
</dbReference>
<feature type="domain" description="Zn(2)-C6 fungal-type" evidence="4">
    <location>
        <begin position="9"/>
        <end position="40"/>
    </location>
</feature>
<dbReference type="Pfam" id="PF00172">
    <property type="entry name" value="Zn_clus"/>
    <property type="match status" value="1"/>
</dbReference>
<keyword evidence="6" id="KW-1185">Reference proteome</keyword>
<name>A0A6G1GC93_9PEZI</name>